<dbReference type="KEGG" id="cmos:111435490"/>
<dbReference type="Gene3D" id="3.30.420.10">
    <property type="entry name" value="Ribonuclease H-like superfamily/Ribonuclease H"/>
    <property type="match status" value="1"/>
</dbReference>
<dbReference type="PANTHER" id="PTHR42648">
    <property type="entry name" value="TRANSPOSASE, PUTATIVE-RELATED"/>
    <property type="match status" value="1"/>
</dbReference>
<dbReference type="RefSeq" id="XP_022928645.1">
    <property type="nucleotide sequence ID" value="XM_023072877.1"/>
</dbReference>
<dbReference type="InterPro" id="IPR039537">
    <property type="entry name" value="Retrotran_Ty1/copia-like"/>
</dbReference>
<evidence type="ECO:0000313" key="3">
    <source>
        <dbReference type="RefSeq" id="XP_022928645.1"/>
    </source>
</evidence>
<reference evidence="3" key="1">
    <citation type="submission" date="2025-08" db="UniProtKB">
        <authorList>
            <consortium name="RefSeq"/>
        </authorList>
    </citation>
    <scope>IDENTIFICATION</scope>
    <source>
        <tissue evidence="3">Young leaves</tissue>
    </source>
</reference>
<dbReference type="Proteomes" id="UP000504609">
    <property type="component" value="Unplaced"/>
</dbReference>
<dbReference type="PANTHER" id="PTHR42648:SF18">
    <property type="entry name" value="RETROTRANSPOSON, UNCLASSIFIED-LIKE PROTEIN"/>
    <property type="match status" value="1"/>
</dbReference>
<sequence>MGDHIDYENDRIVDTGCSNHMIGDQRKMQDKKEYKRSQDVKVYKDVKIIGKLTIEGRRVESVYVLSAESAYVDNTRKNETTDLWHARLGHVGYHKLKLIMEKFMLKGLAQLEVKADVVCAGCEYGTTHQLPYKELKFKATKPLELIHSDLFGPVKQASISGMRYMVTFIDDYSRYRWIFFKNEKSDTFSKFQEFKMMIEGEV</sequence>
<accession>A0A6J1ES77</accession>
<proteinExistence type="predicted"/>
<evidence type="ECO:0000259" key="1">
    <source>
        <dbReference type="Pfam" id="PF13976"/>
    </source>
</evidence>
<gene>
    <name evidence="3" type="primary">LOC111435490</name>
</gene>
<organism evidence="2 3">
    <name type="scientific">Cucurbita moschata</name>
    <name type="common">Winter crookneck squash</name>
    <name type="synonym">Cucurbita pepo var. moschata</name>
    <dbReference type="NCBI Taxonomy" id="3662"/>
    <lineage>
        <taxon>Eukaryota</taxon>
        <taxon>Viridiplantae</taxon>
        <taxon>Streptophyta</taxon>
        <taxon>Embryophyta</taxon>
        <taxon>Tracheophyta</taxon>
        <taxon>Spermatophyta</taxon>
        <taxon>Magnoliopsida</taxon>
        <taxon>eudicotyledons</taxon>
        <taxon>Gunneridae</taxon>
        <taxon>Pentapetalae</taxon>
        <taxon>rosids</taxon>
        <taxon>fabids</taxon>
        <taxon>Cucurbitales</taxon>
        <taxon>Cucurbitaceae</taxon>
        <taxon>Cucurbiteae</taxon>
        <taxon>Cucurbita</taxon>
    </lineage>
</organism>
<dbReference type="GeneID" id="111435490"/>
<dbReference type="SUPFAM" id="SSF53098">
    <property type="entry name" value="Ribonuclease H-like"/>
    <property type="match status" value="1"/>
</dbReference>
<keyword evidence="2" id="KW-1185">Reference proteome</keyword>
<dbReference type="InterPro" id="IPR036397">
    <property type="entry name" value="RNaseH_sf"/>
</dbReference>
<dbReference type="AlphaFoldDB" id="A0A6J1ES77"/>
<protein>
    <submittedName>
        <fullName evidence="3">Uncharacterized protein LOC111435490</fullName>
    </submittedName>
</protein>
<dbReference type="GO" id="GO:0003676">
    <property type="term" value="F:nucleic acid binding"/>
    <property type="evidence" value="ECO:0007669"/>
    <property type="project" value="InterPro"/>
</dbReference>
<dbReference type="InterPro" id="IPR025724">
    <property type="entry name" value="GAG-pre-integrase_dom"/>
</dbReference>
<feature type="domain" description="GAG-pre-integrase" evidence="1">
    <location>
        <begin position="74"/>
        <end position="125"/>
    </location>
</feature>
<dbReference type="Pfam" id="PF13976">
    <property type="entry name" value="gag_pre-integrs"/>
    <property type="match status" value="1"/>
</dbReference>
<name>A0A6J1ES77_CUCMO</name>
<dbReference type="InterPro" id="IPR012337">
    <property type="entry name" value="RNaseH-like_sf"/>
</dbReference>
<evidence type="ECO:0000313" key="2">
    <source>
        <dbReference type="Proteomes" id="UP000504609"/>
    </source>
</evidence>